<sequence>MSSSEGGGERPPAIRASDAERDQVAKRLTEAVGEGRLALAEFTQRVDAAYAAATRAELEALTADLPAERGDQDQGGEPEHKRRWKLAIMGGSDYEGRWRVPRRVGVFALMGGSKVDLREAVLPGGEVEITLVSIMGGSDVIVPRGVRVVVEATDFLGGNKVKVDEDAELPDAPLVRIRTYSFMGGNDVRHPKLKLSRRDR</sequence>
<dbReference type="Pfam" id="PF09922">
    <property type="entry name" value="LiaF-like_C"/>
    <property type="match status" value="1"/>
</dbReference>
<evidence type="ECO:0000313" key="5">
    <source>
        <dbReference type="Proteomes" id="UP001500729"/>
    </source>
</evidence>
<feature type="compositionally biased region" description="Basic and acidic residues" evidence="1">
    <location>
        <begin position="66"/>
        <end position="80"/>
    </location>
</feature>
<feature type="region of interest" description="Disordered" evidence="1">
    <location>
        <begin position="1"/>
        <end position="22"/>
    </location>
</feature>
<gene>
    <name evidence="4" type="ORF">GCM10009533_43110</name>
</gene>
<protein>
    <submittedName>
        <fullName evidence="4">DUF1707 domain-containing protein</fullName>
    </submittedName>
</protein>
<reference evidence="4 5" key="1">
    <citation type="journal article" date="2019" name="Int. J. Syst. Evol. Microbiol.">
        <title>The Global Catalogue of Microorganisms (GCM) 10K type strain sequencing project: providing services to taxonomists for standard genome sequencing and annotation.</title>
        <authorList>
            <consortium name="The Broad Institute Genomics Platform"/>
            <consortium name="The Broad Institute Genome Sequencing Center for Infectious Disease"/>
            <person name="Wu L."/>
            <person name="Ma J."/>
        </authorList>
    </citation>
    <scope>NUCLEOTIDE SEQUENCE [LARGE SCALE GENOMIC DNA]</scope>
    <source>
        <strain evidence="4 5">JCM 10303</strain>
    </source>
</reference>
<dbReference type="EMBL" id="BAAAGS010000030">
    <property type="protein sequence ID" value="GAA0539348.1"/>
    <property type="molecule type" value="Genomic_DNA"/>
</dbReference>
<dbReference type="InterPro" id="IPR024425">
    <property type="entry name" value="LiaF-like_C"/>
</dbReference>
<dbReference type="InterPro" id="IPR012551">
    <property type="entry name" value="DUF1707_SHOCT-like"/>
</dbReference>
<evidence type="ECO:0000313" key="4">
    <source>
        <dbReference type="EMBL" id="GAA0539348.1"/>
    </source>
</evidence>
<feature type="region of interest" description="Disordered" evidence="1">
    <location>
        <begin position="63"/>
        <end position="82"/>
    </location>
</feature>
<dbReference type="PANTHER" id="PTHR40763:SF4">
    <property type="entry name" value="DUF1707 DOMAIN-CONTAINING PROTEIN"/>
    <property type="match status" value="1"/>
</dbReference>
<feature type="domain" description="Cell wall-active antibiotics response LiaF-like C-terminal" evidence="3">
    <location>
        <begin position="102"/>
        <end position="166"/>
    </location>
</feature>
<dbReference type="Pfam" id="PF08044">
    <property type="entry name" value="DUF1707"/>
    <property type="match status" value="1"/>
</dbReference>
<feature type="domain" description="DUF1707" evidence="2">
    <location>
        <begin position="14"/>
        <end position="66"/>
    </location>
</feature>
<proteinExistence type="predicted"/>
<comment type="caution">
    <text evidence="4">The sequence shown here is derived from an EMBL/GenBank/DDBJ whole genome shotgun (WGS) entry which is preliminary data.</text>
</comment>
<evidence type="ECO:0000259" key="3">
    <source>
        <dbReference type="Pfam" id="PF09922"/>
    </source>
</evidence>
<keyword evidence="5" id="KW-1185">Reference proteome</keyword>
<dbReference type="PANTHER" id="PTHR40763">
    <property type="entry name" value="MEMBRANE PROTEIN-RELATED"/>
    <property type="match status" value="1"/>
</dbReference>
<dbReference type="Proteomes" id="UP001500729">
    <property type="component" value="Unassembled WGS sequence"/>
</dbReference>
<accession>A0ABN1DBQ1</accession>
<organism evidence="4 5">
    <name type="scientific">Saccharopolyspora erythraea</name>
    <name type="common">Streptomyces erythraeus</name>
    <dbReference type="NCBI Taxonomy" id="1836"/>
    <lineage>
        <taxon>Bacteria</taxon>
        <taxon>Bacillati</taxon>
        <taxon>Actinomycetota</taxon>
        <taxon>Actinomycetes</taxon>
        <taxon>Pseudonocardiales</taxon>
        <taxon>Pseudonocardiaceae</taxon>
        <taxon>Saccharopolyspora</taxon>
    </lineage>
</organism>
<dbReference type="RefSeq" id="WP_009945812.1">
    <property type="nucleotide sequence ID" value="NZ_BAAAGS010000030.1"/>
</dbReference>
<evidence type="ECO:0000259" key="2">
    <source>
        <dbReference type="Pfam" id="PF08044"/>
    </source>
</evidence>
<name>A0ABN1DBQ1_SACER</name>
<evidence type="ECO:0000256" key="1">
    <source>
        <dbReference type="SAM" id="MobiDB-lite"/>
    </source>
</evidence>